<keyword evidence="3" id="KW-1185">Reference proteome</keyword>
<dbReference type="Proteomes" id="UP000297245">
    <property type="component" value="Unassembled WGS sequence"/>
</dbReference>
<feature type="compositionally biased region" description="Polar residues" evidence="1">
    <location>
        <begin position="107"/>
        <end position="129"/>
    </location>
</feature>
<feature type="compositionally biased region" description="Polar residues" evidence="1">
    <location>
        <begin position="561"/>
        <end position="573"/>
    </location>
</feature>
<feature type="compositionally biased region" description="Pro residues" evidence="1">
    <location>
        <begin position="648"/>
        <end position="657"/>
    </location>
</feature>
<proteinExistence type="predicted"/>
<feature type="region of interest" description="Disordered" evidence="1">
    <location>
        <begin position="182"/>
        <end position="206"/>
    </location>
</feature>
<evidence type="ECO:0000313" key="3">
    <source>
        <dbReference type="Proteomes" id="UP000297245"/>
    </source>
</evidence>
<feature type="compositionally biased region" description="Basic and acidic residues" evidence="1">
    <location>
        <begin position="587"/>
        <end position="597"/>
    </location>
</feature>
<feature type="compositionally biased region" description="Polar residues" evidence="1">
    <location>
        <begin position="531"/>
        <end position="540"/>
    </location>
</feature>
<feature type="compositionally biased region" description="Basic and acidic residues" evidence="1">
    <location>
        <begin position="81"/>
        <end position="94"/>
    </location>
</feature>
<feature type="region of interest" description="Disordered" evidence="1">
    <location>
        <begin position="516"/>
        <end position="666"/>
    </location>
</feature>
<feature type="region of interest" description="Disordered" evidence="1">
    <location>
        <begin position="388"/>
        <end position="477"/>
    </location>
</feature>
<feature type="compositionally biased region" description="Polar residues" evidence="1">
    <location>
        <begin position="633"/>
        <end position="644"/>
    </location>
</feature>
<name>A0A4S8LK36_DENBC</name>
<feature type="region of interest" description="Disordered" evidence="1">
    <location>
        <begin position="306"/>
        <end position="329"/>
    </location>
</feature>
<feature type="region of interest" description="Disordered" evidence="1">
    <location>
        <begin position="81"/>
        <end position="142"/>
    </location>
</feature>
<feature type="compositionally biased region" description="Basic and acidic residues" evidence="1">
    <location>
        <begin position="426"/>
        <end position="440"/>
    </location>
</feature>
<dbReference type="EMBL" id="ML179373">
    <property type="protein sequence ID" value="THU89300.1"/>
    <property type="molecule type" value="Genomic_DNA"/>
</dbReference>
<feature type="compositionally biased region" description="Basic and acidic residues" evidence="1">
    <location>
        <begin position="623"/>
        <end position="632"/>
    </location>
</feature>
<evidence type="ECO:0000256" key="1">
    <source>
        <dbReference type="SAM" id="MobiDB-lite"/>
    </source>
</evidence>
<dbReference type="AlphaFoldDB" id="A0A4S8LK36"/>
<reference evidence="2 3" key="1">
    <citation type="journal article" date="2019" name="Nat. Ecol. Evol.">
        <title>Megaphylogeny resolves global patterns of mushroom evolution.</title>
        <authorList>
            <person name="Varga T."/>
            <person name="Krizsan K."/>
            <person name="Foldi C."/>
            <person name="Dima B."/>
            <person name="Sanchez-Garcia M."/>
            <person name="Sanchez-Ramirez S."/>
            <person name="Szollosi G.J."/>
            <person name="Szarkandi J.G."/>
            <person name="Papp V."/>
            <person name="Albert L."/>
            <person name="Andreopoulos W."/>
            <person name="Angelini C."/>
            <person name="Antonin V."/>
            <person name="Barry K.W."/>
            <person name="Bougher N.L."/>
            <person name="Buchanan P."/>
            <person name="Buyck B."/>
            <person name="Bense V."/>
            <person name="Catcheside P."/>
            <person name="Chovatia M."/>
            <person name="Cooper J."/>
            <person name="Damon W."/>
            <person name="Desjardin D."/>
            <person name="Finy P."/>
            <person name="Geml J."/>
            <person name="Haridas S."/>
            <person name="Hughes K."/>
            <person name="Justo A."/>
            <person name="Karasinski D."/>
            <person name="Kautmanova I."/>
            <person name="Kiss B."/>
            <person name="Kocsube S."/>
            <person name="Kotiranta H."/>
            <person name="LaButti K.M."/>
            <person name="Lechner B.E."/>
            <person name="Liimatainen K."/>
            <person name="Lipzen A."/>
            <person name="Lukacs Z."/>
            <person name="Mihaltcheva S."/>
            <person name="Morgado L.N."/>
            <person name="Niskanen T."/>
            <person name="Noordeloos M.E."/>
            <person name="Ohm R.A."/>
            <person name="Ortiz-Santana B."/>
            <person name="Ovrebo C."/>
            <person name="Racz N."/>
            <person name="Riley R."/>
            <person name="Savchenko A."/>
            <person name="Shiryaev A."/>
            <person name="Soop K."/>
            <person name="Spirin V."/>
            <person name="Szebenyi C."/>
            <person name="Tomsovsky M."/>
            <person name="Tulloss R.E."/>
            <person name="Uehling J."/>
            <person name="Grigoriev I.V."/>
            <person name="Vagvolgyi C."/>
            <person name="Papp T."/>
            <person name="Martin F.M."/>
            <person name="Miettinen O."/>
            <person name="Hibbett D.S."/>
            <person name="Nagy L.G."/>
        </authorList>
    </citation>
    <scope>NUCLEOTIDE SEQUENCE [LARGE SCALE GENOMIC DNA]</scope>
    <source>
        <strain evidence="2 3">CBS 962.96</strain>
    </source>
</reference>
<organism evidence="2 3">
    <name type="scientific">Dendrothele bispora (strain CBS 962.96)</name>
    <dbReference type="NCBI Taxonomy" id="1314807"/>
    <lineage>
        <taxon>Eukaryota</taxon>
        <taxon>Fungi</taxon>
        <taxon>Dikarya</taxon>
        <taxon>Basidiomycota</taxon>
        <taxon>Agaricomycotina</taxon>
        <taxon>Agaricomycetes</taxon>
        <taxon>Agaricomycetidae</taxon>
        <taxon>Agaricales</taxon>
        <taxon>Agaricales incertae sedis</taxon>
        <taxon>Dendrothele</taxon>
    </lineage>
</organism>
<gene>
    <name evidence="2" type="ORF">K435DRAFT_865436</name>
</gene>
<protein>
    <submittedName>
        <fullName evidence="2">Uncharacterized protein</fullName>
    </submittedName>
</protein>
<feature type="compositionally biased region" description="Basic and acidic residues" evidence="1">
    <location>
        <begin position="306"/>
        <end position="318"/>
    </location>
</feature>
<feature type="compositionally biased region" description="Polar residues" evidence="1">
    <location>
        <begin position="402"/>
        <end position="415"/>
    </location>
</feature>
<feature type="region of interest" description="Disordered" evidence="1">
    <location>
        <begin position="1"/>
        <end position="29"/>
    </location>
</feature>
<sequence>MGSVGNQEEGGVRRRTHRVQPQPDTPRDPIIRHIQYQSNPYAGDLLSYEIRRAEGLESDDSFPIIGTSNDVPLSIQRAISEEERSKEESTHDLSNDDNEGIEGTVHGGTSPNNHIPVTTQEPTNLTSENQEQKEGNVTPIALPRTLAPRPYYAQTLVPWNSQPYRQQYESVMGSALTRLPHWSEPRSLPPPYPNDSHRTMRSDTTSSALIRPNRTPMESFSLLGAQAREFARLTGHEGYQYLTHAEAISYVQELAERNWDNFPQSVVALLESPMYQEEMCRIYVAAMDSAISSILREVEAQTLDRRSQANRDAFEPGRHISPNNISDLAPSETDQLVREGTDRYQQMTGESLTRERAIQELRNVLVERGPSRGASRNMERTMGMVSNADTIRPSNPIPPGHMSQNSGAKPVSPSQIAPKESASPRSRTENDRRSTRRSEEIPNPFVSVQNPTHTEDTETHYVNTPAPRKLKPGETRIGGYKYTPWPVRNEGIRDNQLHARNAALQQSLRNILEDTVKSNTNGGRNNAEIRFSSTMNQGGNNADGGFSRNTNRGGNNAEGRFSSSQEEGFNEQGSSRDRGVRYNTHQWRSDGTEREIRSGVGEVPIQGTDFNFTQYGKLPTIPESKESPDQERQNNYINFGNTSMPRGGNPPPSPPLPSENNHKEGN</sequence>
<accession>A0A4S8LK36</accession>
<evidence type="ECO:0000313" key="2">
    <source>
        <dbReference type="EMBL" id="THU89300.1"/>
    </source>
</evidence>